<dbReference type="EMBL" id="CH473957">
    <property type="protein sequence ID" value="EDL91331.1"/>
    <property type="molecule type" value="Genomic_DNA"/>
</dbReference>
<dbReference type="EMBL" id="CH473957">
    <property type="protein sequence ID" value="EDL91330.1"/>
    <property type="molecule type" value="Genomic_DNA"/>
</dbReference>
<dbReference type="AlphaFoldDB" id="A6IB61"/>
<name>A6IB61_RAT</name>
<evidence type="ECO:0000313" key="2">
    <source>
        <dbReference type="Proteomes" id="UP000234681"/>
    </source>
</evidence>
<evidence type="ECO:0000313" key="1">
    <source>
        <dbReference type="EMBL" id="EDL91330.1"/>
    </source>
</evidence>
<accession>A6IB61</accession>
<reference evidence="2" key="3">
    <citation type="submission" date="2005-09" db="EMBL/GenBank/DDBJ databases">
        <authorList>
            <person name="Mural R.J."/>
            <person name="Li P.W."/>
            <person name="Adams M.D."/>
            <person name="Amanatides P.G."/>
            <person name="Baden-Tillson H."/>
            <person name="Barnstead M."/>
            <person name="Chin S.H."/>
            <person name="Dew I."/>
            <person name="Evans C.A."/>
            <person name="Ferriera S."/>
            <person name="Flanigan M."/>
            <person name="Fosler C."/>
            <person name="Glodek A."/>
            <person name="Gu Z."/>
            <person name="Holt R.A."/>
            <person name="Jennings D."/>
            <person name="Kraft C.L."/>
            <person name="Lu F."/>
            <person name="Nguyen T."/>
            <person name="Nusskern D.R."/>
            <person name="Pfannkoch C.M."/>
            <person name="Sitter C."/>
            <person name="Sutton G.G."/>
            <person name="Venter J.C."/>
            <person name="Wang Z."/>
            <person name="Woodage T."/>
            <person name="Zheng X.H."/>
            <person name="Zhong F."/>
        </authorList>
    </citation>
    <scope>NUCLEOTIDE SEQUENCE [LARGE SCALE GENOMIC DNA]</scope>
    <source>
        <strain>BN</strain>
        <strain evidence="2">Sprague-Dawley</strain>
    </source>
</reference>
<protein>
    <submittedName>
        <fullName evidence="1">Coiled-coil-helix-coiled-coil-helix domain containing 6 (Predicted), isoform CRA_b</fullName>
    </submittedName>
</protein>
<dbReference type="Proteomes" id="UP000234681">
    <property type="component" value="Chromosome 4"/>
</dbReference>
<gene>
    <name evidence="1" type="primary">Chchd6_predicted</name>
    <name evidence="1" type="ORF">rCG_56079</name>
</gene>
<reference evidence="1" key="1">
    <citation type="journal article" date="2005" name="Genome Res.">
        <title>Gene and alternative splicing annotation with AIR.</title>
        <authorList>
            <person name="Florea L."/>
            <person name="Di Francesco V."/>
            <person name="Miller J."/>
            <person name="Turner R."/>
            <person name="Yao A."/>
            <person name="Harris M."/>
            <person name="Walenz B."/>
            <person name="Mobarry C."/>
            <person name="Merkulov G.V."/>
            <person name="Charlab R."/>
            <person name="Dew I."/>
            <person name="Deng Z."/>
            <person name="Istrail S."/>
            <person name="Li P."/>
            <person name="Sutton G."/>
        </authorList>
    </citation>
    <scope>NUCLEOTIDE SEQUENCE</scope>
    <source>
        <strain evidence="1">BN</strain>
    </source>
</reference>
<proteinExistence type="predicted"/>
<sequence>MLRPGQGIPALCEHRPQGLRSSILPGALKKGPIMRPQTMVPMPCSL</sequence>
<organism evidence="1 2">
    <name type="scientific">Rattus norvegicus</name>
    <name type="common">Rat</name>
    <dbReference type="NCBI Taxonomy" id="10116"/>
    <lineage>
        <taxon>Eukaryota</taxon>
        <taxon>Metazoa</taxon>
        <taxon>Chordata</taxon>
        <taxon>Craniata</taxon>
        <taxon>Vertebrata</taxon>
        <taxon>Euteleostomi</taxon>
        <taxon>Mammalia</taxon>
        <taxon>Eutheria</taxon>
        <taxon>Euarchontoglires</taxon>
        <taxon>Glires</taxon>
        <taxon>Rodentia</taxon>
        <taxon>Myomorpha</taxon>
        <taxon>Muroidea</taxon>
        <taxon>Muridae</taxon>
        <taxon>Murinae</taxon>
        <taxon>Rattus</taxon>
    </lineage>
</organism>
<reference evidence="1" key="2">
    <citation type="submission" date="2005-07" db="EMBL/GenBank/DDBJ databases">
        <authorList>
            <person name="Mural R.J."/>
            <person name="Li P.W."/>
            <person name="Adams M.D."/>
            <person name="Amanatides P.G."/>
            <person name="Baden-Tillson H."/>
            <person name="Barnstead M."/>
            <person name="Chin S.H."/>
            <person name="Dew I."/>
            <person name="Evans C.A."/>
            <person name="Ferriera S."/>
            <person name="Flanigan M."/>
            <person name="Fosler C."/>
            <person name="Glodek A."/>
            <person name="Gu Z."/>
            <person name="Holt R.A."/>
            <person name="Jennings D."/>
            <person name="Kraft C.L."/>
            <person name="Lu F."/>
            <person name="Nguyen T."/>
            <person name="Nusskern D.R."/>
            <person name="Pfannkoch C.M."/>
            <person name="Sitter C."/>
            <person name="Sutton G.G."/>
            <person name="Venter J.C."/>
            <person name="Wang Z."/>
            <person name="Woodage T."/>
            <person name="Zheng X.H."/>
            <person name="Zhong F."/>
        </authorList>
    </citation>
    <scope>NUCLEOTIDE SEQUENCE</scope>
    <source>
        <strain evidence="1">BN</strain>
    </source>
</reference>